<reference evidence="1 2" key="1">
    <citation type="submission" date="2016-10" db="EMBL/GenBank/DDBJ databases">
        <title>Updated version of Genome Assembly of Janthinobacterium lividum ERGS5:01.</title>
        <authorList>
            <person name="Kumar R."/>
            <person name="Acharya V."/>
            <person name="Singh D."/>
        </authorList>
    </citation>
    <scope>NUCLEOTIDE SEQUENCE [LARGE SCALE GENOMIC DNA]</scope>
    <source>
        <strain evidence="1 2">ERGS5:01</strain>
    </source>
</reference>
<accession>A0A1E8PPS5</accession>
<dbReference type="EMBL" id="MAQB02000001">
    <property type="protein sequence ID" value="OFJ47870.1"/>
    <property type="molecule type" value="Genomic_DNA"/>
</dbReference>
<comment type="caution">
    <text evidence="1">The sequence shown here is derived from an EMBL/GenBank/DDBJ whole genome shotgun (WGS) entry which is preliminary data.</text>
</comment>
<sequence>MDPSKEIDIITRAAAAFERVGNASVARELRSLPAAAPQVVADERVLMTKRQVITAMRDNSLLTDIGYSNLLNGDSVQVTLEYLTQVINYAALSAAPVQAQELVAGKPCPYCGSTDGTCDNLTRTPVQPVAMPDPLYQAMHDFRDDVLSGIDGLDNDQINAVLGTFDNYMLDEPAAPAAQGDAKDGIIRDLNSIGMKFAAALVALPTLTSKNIDWIDRENVMREVNDWRTEWDKVSARRAAIAAKAAS</sequence>
<dbReference type="Proteomes" id="UP000092634">
    <property type="component" value="Unassembled WGS sequence"/>
</dbReference>
<gene>
    <name evidence="1" type="ORF">BA896_001510</name>
</gene>
<name>A0A1E8PPS5_9BURK</name>
<dbReference type="AlphaFoldDB" id="A0A1E8PPS5"/>
<proteinExistence type="predicted"/>
<protein>
    <submittedName>
        <fullName evidence="1">Uncharacterized protein</fullName>
    </submittedName>
</protein>
<organism evidence="1 2">
    <name type="scientific">Janthinobacterium lividum</name>
    <dbReference type="NCBI Taxonomy" id="29581"/>
    <lineage>
        <taxon>Bacteria</taxon>
        <taxon>Pseudomonadati</taxon>
        <taxon>Pseudomonadota</taxon>
        <taxon>Betaproteobacteria</taxon>
        <taxon>Burkholderiales</taxon>
        <taxon>Oxalobacteraceae</taxon>
        <taxon>Janthinobacterium</taxon>
    </lineage>
</organism>
<evidence type="ECO:0000313" key="2">
    <source>
        <dbReference type="Proteomes" id="UP000092634"/>
    </source>
</evidence>
<evidence type="ECO:0000313" key="1">
    <source>
        <dbReference type="EMBL" id="OFJ47870.1"/>
    </source>
</evidence>